<gene>
    <name evidence="3" type="ORF">V5E97_39445</name>
</gene>
<feature type="transmembrane region" description="Helical" evidence="1">
    <location>
        <begin position="346"/>
        <end position="363"/>
    </location>
</feature>
<dbReference type="RefSeq" id="WP_406697078.1">
    <property type="nucleotide sequence ID" value="NZ_CP155447.1"/>
</dbReference>
<dbReference type="Pfam" id="PF20604">
    <property type="entry name" value="DUF6798"/>
    <property type="match status" value="1"/>
</dbReference>
<proteinExistence type="predicted"/>
<feature type="transmembrane region" description="Helical" evidence="1">
    <location>
        <begin position="114"/>
        <end position="132"/>
    </location>
</feature>
<keyword evidence="1" id="KW-0472">Membrane</keyword>
<evidence type="ECO:0000313" key="3">
    <source>
        <dbReference type="EMBL" id="XBH04326.1"/>
    </source>
</evidence>
<sequence length="660" mass="71808">MLEIKNASPGLPRWLAFVLIFGLFLTLRGYHSRDGDQAYRLPLLLHKQDAGLFADDPFVRAFDAFNPHRGYLTLLDLASRPLGLSTGLAVLFALTFALTCLGLDRLARAVWPEAGSQVGIVVVVLVLIAKAGNIGTNHLFEAMLLDRLIGFALGWLALAATIENPARGWRTAAPLLGLAMLIHPSVGLQLAMLLGAGWVIWAFCSTKTGVSKGLALRGLATLGLAVAPGLLMNVGQGSTLFAGLSTEDFRLLSVELQGPQHMLPHLWRTPQWLAWSCYIVLAVLAFLQSRPAEATTAAAPAAPAARFRLAILLGINLLGLAFAWVAVELVQDLRATLFQPFRMATVFRGLALVALSGHLLKLWSRGTWTDRCRATLLTVGLAGDWTLVIATLVEVTCAGLERTPIRPAARLAVAASVFGWGLYFLTRHDTESGHLPMLAALVTLTVLTFLFRGRSVTWNRRRVVWAIAGSWAVPLLALGATGEAMRGRTWATALVDRCRFAAVPVDDIERLAVWCRDHTPRSARFIGPPGPKTFRLWSLRSLAFNRAGSPYHAEGLADWSARFRDHVAFDGPDAAFVRAYLTDRHGLERRYQAMTDAERARLATRQGASHIVAAAPSGRATMASGDDNGPLELIHVEGRYAVYRVRPFAVDQVTLRDSAP</sequence>
<feature type="transmembrane region" description="Helical" evidence="1">
    <location>
        <begin position="82"/>
        <end position="102"/>
    </location>
</feature>
<feature type="transmembrane region" description="Helical" evidence="1">
    <location>
        <begin position="144"/>
        <end position="162"/>
    </location>
</feature>
<feature type="transmembrane region" description="Helical" evidence="1">
    <location>
        <begin position="408"/>
        <end position="426"/>
    </location>
</feature>
<dbReference type="InterPro" id="IPR046477">
    <property type="entry name" value="DUF6798"/>
</dbReference>
<feature type="domain" description="DUF6798" evidence="2">
    <location>
        <begin position="507"/>
        <end position="565"/>
    </location>
</feature>
<keyword evidence="1" id="KW-0812">Transmembrane</keyword>
<evidence type="ECO:0000259" key="2">
    <source>
        <dbReference type="Pfam" id="PF20604"/>
    </source>
</evidence>
<keyword evidence="1" id="KW-1133">Transmembrane helix</keyword>
<dbReference type="AlphaFoldDB" id="A0AAU7CGF4"/>
<protein>
    <submittedName>
        <fullName evidence="3">DUF6798 domain-containing protein</fullName>
    </submittedName>
</protein>
<feature type="transmembrane region" description="Helical" evidence="1">
    <location>
        <begin position="182"/>
        <end position="202"/>
    </location>
</feature>
<feature type="transmembrane region" description="Helical" evidence="1">
    <location>
        <begin position="12"/>
        <end position="30"/>
    </location>
</feature>
<organism evidence="3">
    <name type="scientific">Singulisphaera sp. Ch08</name>
    <dbReference type="NCBI Taxonomy" id="3120278"/>
    <lineage>
        <taxon>Bacteria</taxon>
        <taxon>Pseudomonadati</taxon>
        <taxon>Planctomycetota</taxon>
        <taxon>Planctomycetia</taxon>
        <taxon>Isosphaerales</taxon>
        <taxon>Isosphaeraceae</taxon>
        <taxon>Singulisphaera</taxon>
    </lineage>
</organism>
<evidence type="ECO:0000256" key="1">
    <source>
        <dbReference type="SAM" id="Phobius"/>
    </source>
</evidence>
<reference evidence="3" key="1">
    <citation type="submission" date="2024-05" db="EMBL/GenBank/DDBJ databases">
        <title>Planctomycetes of the genus Singulisphaera possess chitinolytic capabilities.</title>
        <authorList>
            <person name="Ivanova A."/>
        </authorList>
    </citation>
    <scope>NUCLEOTIDE SEQUENCE</scope>
    <source>
        <strain evidence="3">Ch08T</strain>
    </source>
</reference>
<feature type="transmembrane region" description="Helical" evidence="1">
    <location>
        <begin position="432"/>
        <end position="451"/>
    </location>
</feature>
<feature type="transmembrane region" description="Helical" evidence="1">
    <location>
        <begin position="463"/>
        <end position="482"/>
    </location>
</feature>
<feature type="transmembrane region" description="Helical" evidence="1">
    <location>
        <begin position="272"/>
        <end position="288"/>
    </location>
</feature>
<accession>A0AAU7CGF4</accession>
<feature type="transmembrane region" description="Helical" evidence="1">
    <location>
        <begin position="309"/>
        <end position="326"/>
    </location>
</feature>
<dbReference type="EMBL" id="CP155447">
    <property type="protein sequence ID" value="XBH04326.1"/>
    <property type="molecule type" value="Genomic_DNA"/>
</dbReference>
<name>A0AAU7CGF4_9BACT</name>
<feature type="transmembrane region" description="Helical" evidence="1">
    <location>
        <begin position="214"/>
        <end position="234"/>
    </location>
</feature>